<comment type="caution">
    <text evidence="12">The sequence shown here is derived from an EMBL/GenBank/DDBJ whole genome shotgun (WGS) entry which is preliminary data.</text>
</comment>
<protein>
    <submittedName>
        <fullName evidence="12">Uncharacterized protein</fullName>
    </submittedName>
</protein>
<dbReference type="AlphaFoldDB" id="A0AAD3CE55"/>
<dbReference type="InterPro" id="IPR027815">
    <property type="entry name" value="CSC1/OSCA1-like_cyt"/>
</dbReference>
<feature type="transmembrane region" description="Helical" evidence="8">
    <location>
        <begin position="648"/>
        <end position="672"/>
    </location>
</feature>
<dbReference type="Pfam" id="PF13967">
    <property type="entry name" value="RSN1_TM"/>
    <property type="match status" value="1"/>
</dbReference>
<feature type="domain" description="CSC1/OSCA1-like N-terminal transmembrane" evidence="10">
    <location>
        <begin position="101"/>
        <end position="246"/>
    </location>
</feature>
<keyword evidence="4 8" id="KW-0812">Transmembrane</keyword>
<evidence type="ECO:0000259" key="9">
    <source>
        <dbReference type="Pfam" id="PF02714"/>
    </source>
</evidence>
<dbReference type="Pfam" id="PF02714">
    <property type="entry name" value="RSN1_7TM"/>
    <property type="match status" value="1"/>
</dbReference>
<evidence type="ECO:0000256" key="7">
    <source>
        <dbReference type="SAM" id="Coils"/>
    </source>
</evidence>
<dbReference type="Proteomes" id="UP001054902">
    <property type="component" value="Unassembled WGS sequence"/>
</dbReference>
<comment type="similarity">
    <text evidence="2">Belongs to the CSC1 (TC 1.A.17) family.</text>
</comment>
<keyword evidence="3" id="KW-0813">Transport</keyword>
<keyword evidence="7" id="KW-0175">Coiled coil</keyword>
<accession>A0AAD3CE55</accession>
<evidence type="ECO:0000256" key="1">
    <source>
        <dbReference type="ARBA" id="ARBA00004141"/>
    </source>
</evidence>
<evidence type="ECO:0000256" key="3">
    <source>
        <dbReference type="ARBA" id="ARBA00022448"/>
    </source>
</evidence>
<evidence type="ECO:0000313" key="12">
    <source>
        <dbReference type="EMBL" id="GFH44141.1"/>
    </source>
</evidence>
<feature type="transmembrane region" description="Helical" evidence="8">
    <location>
        <begin position="100"/>
        <end position="121"/>
    </location>
</feature>
<gene>
    <name evidence="12" type="ORF">CTEN210_00615</name>
</gene>
<keyword evidence="5 8" id="KW-1133">Transmembrane helix</keyword>
<dbReference type="EMBL" id="BLLK01000019">
    <property type="protein sequence ID" value="GFH44141.1"/>
    <property type="molecule type" value="Genomic_DNA"/>
</dbReference>
<proteinExistence type="inferred from homology"/>
<organism evidence="12 13">
    <name type="scientific">Chaetoceros tenuissimus</name>
    <dbReference type="NCBI Taxonomy" id="426638"/>
    <lineage>
        <taxon>Eukaryota</taxon>
        <taxon>Sar</taxon>
        <taxon>Stramenopiles</taxon>
        <taxon>Ochrophyta</taxon>
        <taxon>Bacillariophyta</taxon>
        <taxon>Coscinodiscophyceae</taxon>
        <taxon>Chaetocerotophycidae</taxon>
        <taxon>Chaetocerotales</taxon>
        <taxon>Chaetocerotaceae</taxon>
        <taxon>Chaetoceros</taxon>
    </lineage>
</organism>
<feature type="transmembrane region" description="Helical" evidence="8">
    <location>
        <begin position="226"/>
        <end position="246"/>
    </location>
</feature>
<evidence type="ECO:0000259" key="10">
    <source>
        <dbReference type="Pfam" id="PF13967"/>
    </source>
</evidence>
<feature type="transmembrane region" description="Helical" evidence="8">
    <location>
        <begin position="183"/>
        <end position="206"/>
    </location>
</feature>
<dbReference type="GO" id="GO:0005886">
    <property type="term" value="C:plasma membrane"/>
    <property type="evidence" value="ECO:0007669"/>
    <property type="project" value="TreeGrafter"/>
</dbReference>
<comment type="subcellular location">
    <subcellularLocation>
        <location evidence="1">Membrane</location>
        <topology evidence="1">Multi-pass membrane protein</topology>
    </subcellularLocation>
</comment>
<feature type="transmembrane region" description="Helical" evidence="8">
    <location>
        <begin position="501"/>
        <end position="519"/>
    </location>
</feature>
<feature type="transmembrane region" description="Helical" evidence="8">
    <location>
        <begin position="554"/>
        <end position="577"/>
    </location>
</feature>
<feature type="transmembrane region" description="Helical" evidence="8">
    <location>
        <begin position="606"/>
        <end position="628"/>
    </location>
</feature>
<evidence type="ECO:0000256" key="8">
    <source>
        <dbReference type="SAM" id="Phobius"/>
    </source>
</evidence>
<feature type="transmembrane region" description="Helical" evidence="8">
    <location>
        <begin position="462"/>
        <end position="481"/>
    </location>
</feature>
<evidence type="ECO:0000259" key="11">
    <source>
        <dbReference type="Pfam" id="PF14703"/>
    </source>
</evidence>
<evidence type="ECO:0000313" key="13">
    <source>
        <dbReference type="Proteomes" id="UP001054902"/>
    </source>
</evidence>
<dbReference type="PANTHER" id="PTHR13018">
    <property type="entry name" value="PROBABLE MEMBRANE PROTEIN DUF221-RELATED"/>
    <property type="match status" value="1"/>
</dbReference>
<dbReference type="Pfam" id="PF14703">
    <property type="entry name" value="PHM7_cyt"/>
    <property type="match status" value="1"/>
</dbReference>
<evidence type="ECO:0000256" key="2">
    <source>
        <dbReference type="ARBA" id="ARBA00007779"/>
    </source>
</evidence>
<dbReference type="InterPro" id="IPR032880">
    <property type="entry name" value="CSC1/OSCA1-like_N"/>
</dbReference>
<feature type="domain" description="CSC1/OSCA1-like 7TM region" evidence="9">
    <location>
        <begin position="552"/>
        <end position="825"/>
    </location>
</feature>
<feature type="coiled-coil region" evidence="7">
    <location>
        <begin position="389"/>
        <end position="416"/>
    </location>
</feature>
<feature type="domain" description="CSC1/OSCA1-like cytosolic" evidence="11">
    <location>
        <begin position="275"/>
        <end position="412"/>
    </location>
</feature>
<dbReference type="InterPro" id="IPR045122">
    <property type="entry name" value="Csc1-like"/>
</dbReference>
<evidence type="ECO:0000256" key="5">
    <source>
        <dbReference type="ARBA" id="ARBA00022989"/>
    </source>
</evidence>
<dbReference type="PANTHER" id="PTHR13018:SF5">
    <property type="entry name" value="RE44586P"/>
    <property type="match status" value="1"/>
</dbReference>
<dbReference type="InterPro" id="IPR003864">
    <property type="entry name" value="CSC1/OSCA1-like_7TM"/>
</dbReference>
<reference evidence="12 13" key="1">
    <citation type="journal article" date="2021" name="Sci. Rep.">
        <title>The genome of the diatom Chaetoceros tenuissimus carries an ancient integrated fragment of an extant virus.</title>
        <authorList>
            <person name="Hongo Y."/>
            <person name="Kimura K."/>
            <person name="Takaki Y."/>
            <person name="Yoshida Y."/>
            <person name="Baba S."/>
            <person name="Kobayashi G."/>
            <person name="Nagasaki K."/>
            <person name="Hano T."/>
            <person name="Tomaru Y."/>
        </authorList>
    </citation>
    <scope>NUCLEOTIDE SEQUENCE [LARGE SCALE GENOMIC DNA]</scope>
    <source>
        <strain evidence="12 13">NIES-3715</strain>
    </source>
</reference>
<dbReference type="GO" id="GO:0005227">
    <property type="term" value="F:calcium-activated cation channel activity"/>
    <property type="evidence" value="ECO:0007669"/>
    <property type="project" value="InterPro"/>
</dbReference>
<evidence type="ECO:0000256" key="4">
    <source>
        <dbReference type="ARBA" id="ARBA00022692"/>
    </source>
</evidence>
<feature type="transmembrane region" description="Helical" evidence="8">
    <location>
        <begin position="754"/>
        <end position="785"/>
    </location>
</feature>
<evidence type="ECO:0000256" key="6">
    <source>
        <dbReference type="ARBA" id="ARBA00023136"/>
    </source>
</evidence>
<keyword evidence="13" id="KW-1185">Reference proteome</keyword>
<feature type="transmembrane region" description="Helical" evidence="8">
    <location>
        <begin position="678"/>
        <end position="698"/>
    </location>
</feature>
<keyword evidence="6 8" id="KW-0472">Membrane</keyword>
<name>A0AAD3CE55_9STRA</name>
<sequence length="925" mass="104117">MDQAQEHELFDGAAGGLRGMMNSLATGERFLQNEEILQQQPYYPPPPPVEPQQQQQHDRFYYDKQELIDHQIFNQEVLSKLHGFGGATTPGAKDVAVSDAMASFGFNSFLFLFLMIGYEFFSRVVPSVYSSRKLHVSDDSTVVQLPKSILPLAWVPKVLSASWESVRKSGGLDSYFFLRFIRLCFRITFVSGIWGMCVLWPVFASGGEGATGFYYFSMANVPNTSWRLWFPTCFMIFLTIYVLYAMRDELLHYLEMRMLYLAEGDPANELNPQAQRSLIVEELPKNLRSDMALYEYFDKLFPGQIHSACVVLNIPELDKLSAKRKRVARRLEKSIAYHEATGMRGTHVVGQKRFMFLGIETFPIKSMRGKNVDIDETTSAQKGEKVDSINYYTKSLEDLNEKIATMQNEAHEIMNEGNIAAKAARKWVANVISSTTGAATSSLSRTSTEDGFLGIRNRKGSLFGFFFQLFADFFFGGFALIDKEINAVVDTMSVQKMSATGFVTFNNLTGVTMAVKIPLSDNPDVIKSSVAPDPRDIIWENAHVNLSFSKGRELTANFCIALGALLWSTIVASIQSFSNIEYIASLPGFGWILDGNPHMISFVNGYLPVVALLAIISILPTIFAAIGLKFESRKTKSDIQRTVLGRYFYYQLANIYITVTSGSIWMAFSTIVDHPGSIFAILGRSLPTMVGFFISLLMTKTMAGLPMKLLQLPVLAKKTLIKTLFRQKFLTQREIDEVYKKEYLDTGIWYPDQLLVIVICFTYACISPIILPVGAVYFLCALIVYKKQVLLVYAQEFESGGSLFPSACRRTLVGLILSQCTLIGYTAMRQGLYQPLFLIPLPFYTYNMMKKFDNSYITPSALLSLDKASDLDVQSMVKIQFDEDLYRQPVLAEKIVSPLPYRVRTQSQTSPKGLGVFSDDFEKKT</sequence>